<evidence type="ECO:0000256" key="1">
    <source>
        <dbReference type="SAM" id="MobiDB-lite"/>
    </source>
</evidence>
<feature type="compositionally biased region" description="Basic and acidic residues" evidence="1">
    <location>
        <begin position="185"/>
        <end position="199"/>
    </location>
</feature>
<reference evidence="2 3" key="1">
    <citation type="journal article" date="2019" name="Int. J. Syst. Evol. Microbiol.">
        <title>The Global Catalogue of Microorganisms (GCM) 10K type strain sequencing project: providing services to taxonomists for standard genome sequencing and annotation.</title>
        <authorList>
            <consortium name="The Broad Institute Genomics Platform"/>
            <consortium name="The Broad Institute Genome Sequencing Center for Infectious Disease"/>
            <person name="Wu L."/>
            <person name="Ma J."/>
        </authorList>
    </citation>
    <scope>NUCLEOTIDE SEQUENCE [LARGE SCALE GENOMIC DNA]</scope>
    <source>
        <strain evidence="2 3">PJ61</strain>
    </source>
</reference>
<feature type="compositionally biased region" description="Acidic residues" evidence="1">
    <location>
        <begin position="173"/>
        <end position="184"/>
    </location>
</feature>
<gene>
    <name evidence="2" type="ORF">ACFQDD_08415</name>
</gene>
<keyword evidence="3" id="KW-1185">Reference proteome</keyword>
<comment type="caution">
    <text evidence="2">The sequence shown here is derived from an EMBL/GenBank/DDBJ whole genome shotgun (WGS) entry which is preliminary data.</text>
</comment>
<name>A0ABD5T8A2_9EURY</name>
<evidence type="ECO:0000313" key="2">
    <source>
        <dbReference type="EMBL" id="MFC6771535.1"/>
    </source>
</evidence>
<sequence length="199" mass="22246">MSERTEDGATVNEDGVRVEKSFTEDAFPVPAVRYDLTSNREDAVRVRIVDQIPESFPMDRIGFHPEYESDNWTAYKDHRVEFERVLEPGEAVETVFGIRDDDPDLDGFLETPVIEHVPVGEEIEDVLGAGDTDAVREVLAGDRTTLPGMEEPIESEPEPADEDASEPTGADAPDADDEHDEHDEHDDVDREEPAERDSP</sequence>
<protein>
    <submittedName>
        <fullName evidence="2">Uncharacterized protein</fullName>
    </submittedName>
</protein>
<organism evidence="2 3">
    <name type="scientific">Halorubrum pallidum</name>
    <dbReference type="NCBI Taxonomy" id="1526114"/>
    <lineage>
        <taxon>Archaea</taxon>
        <taxon>Methanobacteriati</taxon>
        <taxon>Methanobacteriota</taxon>
        <taxon>Stenosarchaea group</taxon>
        <taxon>Halobacteria</taxon>
        <taxon>Halobacteriales</taxon>
        <taxon>Haloferacaceae</taxon>
        <taxon>Halorubrum</taxon>
    </lineage>
</organism>
<feature type="compositionally biased region" description="Acidic residues" evidence="1">
    <location>
        <begin position="151"/>
        <end position="165"/>
    </location>
</feature>
<dbReference type="AlphaFoldDB" id="A0ABD5T8A2"/>
<feature type="non-terminal residue" evidence="2">
    <location>
        <position position="199"/>
    </location>
</feature>
<accession>A0ABD5T8A2</accession>
<dbReference type="Proteomes" id="UP001596274">
    <property type="component" value="Unassembled WGS sequence"/>
</dbReference>
<feature type="region of interest" description="Disordered" evidence="1">
    <location>
        <begin position="141"/>
        <end position="199"/>
    </location>
</feature>
<dbReference type="EMBL" id="JBHSWT010000415">
    <property type="protein sequence ID" value="MFC6771535.1"/>
    <property type="molecule type" value="Genomic_DNA"/>
</dbReference>
<proteinExistence type="predicted"/>
<evidence type="ECO:0000313" key="3">
    <source>
        <dbReference type="Proteomes" id="UP001596274"/>
    </source>
</evidence>